<proteinExistence type="predicted"/>
<dbReference type="CDD" id="cd19076">
    <property type="entry name" value="AKR_AKR13A_13D"/>
    <property type="match status" value="1"/>
</dbReference>
<dbReference type="PANTHER" id="PTHR43625:SF40">
    <property type="entry name" value="ALDO-KETO REDUCTASE YAKC [NADP(+)]"/>
    <property type="match status" value="1"/>
</dbReference>
<gene>
    <name evidence="3" type="ORF">UFOPK3772_02364</name>
</gene>
<dbReference type="InterPro" id="IPR023210">
    <property type="entry name" value="NADP_OxRdtase_dom"/>
</dbReference>
<dbReference type="InterPro" id="IPR036812">
    <property type="entry name" value="NAD(P)_OxRdtase_dom_sf"/>
</dbReference>
<dbReference type="InterPro" id="IPR050791">
    <property type="entry name" value="Aldo-Keto_reductase"/>
</dbReference>
<dbReference type="Pfam" id="PF00248">
    <property type="entry name" value="Aldo_ket_red"/>
    <property type="match status" value="1"/>
</dbReference>
<dbReference type="SUPFAM" id="SSF51430">
    <property type="entry name" value="NAD(P)-linked oxidoreductase"/>
    <property type="match status" value="1"/>
</dbReference>
<feature type="domain" description="NADP-dependent oxidoreductase" evidence="2">
    <location>
        <begin position="16"/>
        <end position="304"/>
    </location>
</feature>
<name>A0A6J7L8M0_9ZZZZ</name>
<dbReference type="GO" id="GO:0016491">
    <property type="term" value="F:oxidoreductase activity"/>
    <property type="evidence" value="ECO:0007669"/>
    <property type="project" value="UniProtKB-KW"/>
</dbReference>
<evidence type="ECO:0000259" key="2">
    <source>
        <dbReference type="Pfam" id="PF00248"/>
    </source>
</evidence>
<organism evidence="3">
    <name type="scientific">freshwater metagenome</name>
    <dbReference type="NCBI Taxonomy" id="449393"/>
    <lineage>
        <taxon>unclassified sequences</taxon>
        <taxon>metagenomes</taxon>
        <taxon>ecological metagenomes</taxon>
    </lineage>
</organism>
<dbReference type="AlphaFoldDB" id="A0A6J7L8M0"/>
<dbReference type="PANTHER" id="PTHR43625">
    <property type="entry name" value="AFLATOXIN B1 ALDEHYDE REDUCTASE"/>
    <property type="match status" value="1"/>
</dbReference>
<evidence type="ECO:0000256" key="1">
    <source>
        <dbReference type="ARBA" id="ARBA00023002"/>
    </source>
</evidence>
<dbReference type="GO" id="GO:0005737">
    <property type="term" value="C:cytoplasm"/>
    <property type="evidence" value="ECO:0007669"/>
    <property type="project" value="TreeGrafter"/>
</dbReference>
<dbReference type="Gene3D" id="3.20.20.100">
    <property type="entry name" value="NADP-dependent oxidoreductase domain"/>
    <property type="match status" value="1"/>
</dbReference>
<keyword evidence="1" id="KW-0560">Oxidoreductase</keyword>
<protein>
    <submittedName>
        <fullName evidence="3">Unannotated protein</fullName>
    </submittedName>
</protein>
<accession>A0A6J7L8M0</accession>
<dbReference type="EMBL" id="CAFBNE010000087">
    <property type="protein sequence ID" value="CAB4963252.1"/>
    <property type="molecule type" value="Genomic_DNA"/>
</dbReference>
<reference evidence="3" key="1">
    <citation type="submission" date="2020-05" db="EMBL/GenBank/DDBJ databases">
        <authorList>
            <person name="Chiriac C."/>
            <person name="Salcher M."/>
            <person name="Ghai R."/>
            <person name="Kavagutti S V."/>
        </authorList>
    </citation>
    <scope>NUCLEOTIDE SEQUENCE</scope>
</reference>
<evidence type="ECO:0000313" key="3">
    <source>
        <dbReference type="EMBL" id="CAB4963252.1"/>
    </source>
</evidence>
<sequence length="324" mass="35122">MRTRTLGTSLTVSEQGLGCMGMSHSYGVPDDAMSRATIRRALELGVTFFDTADIYGFGANEELLAPELSPVRDEVVIATKFGHEVVESGVRINGHPDYVRAACDASLSRLGIECIDLYYQHRVDRSIPVEDTWGAMRGLVDAGKVRYLGICEAAPETIRRAHAVHPVTAIQSEYSLWTRDVEGNGVLDVARELGIGFVPFSPMGRGIFSGAITSLDQLPETDHRRGNPRFQGDNLGQNLELVRALAAIADERGVLPIQLALAWVMAQGTQIVPIPGTKRTAYLEQNIAAGALDLSPDDLARIAAVFPLDAIAGPRYSDMSNIYV</sequence>